<dbReference type="SMART" id="SM00382">
    <property type="entry name" value="AAA"/>
    <property type="match status" value="1"/>
</dbReference>
<dbReference type="Gene3D" id="3.40.50.300">
    <property type="entry name" value="P-loop containing nucleotide triphosphate hydrolases"/>
    <property type="match status" value="1"/>
</dbReference>
<dbReference type="EMBL" id="LWAF01000003">
    <property type="protein sequence ID" value="ODN30930.1"/>
    <property type="molecule type" value="Genomic_DNA"/>
</dbReference>
<comment type="subcellular location">
    <subcellularLocation>
        <location evidence="1">Cell membrane</location>
    </subcellularLocation>
</comment>
<evidence type="ECO:0000313" key="11">
    <source>
        <dbReference type="Proteomes" id="UP000094570"/>
    </source>
</evidence>
<dbReference type="InterPro" id="IPR050095">
    <property type="entry name" value="ECF_ABC_transporter_ATP-bd"/>
</dbReference>
<gene>
    <name evidence="10" type="ORF">A4H02_03480</name>
</gene>
<comment type="similarity">
    <text evidence="2">Belongs to the ABC transporter superfamily.</text>
</comment>
<dbReference type="RefSeq" id="WP_069292767.1">
    <property type="nucleotide sequence ID" value="NZ_CP140110.1"/>
</dbReference>
<reference evidence="11" key="1">
    <citation type="submission" date="2016-04" db="EMBL/GenBank/DDBJ databases">
        <title>The genome sequence project of a novel Fervidobacterium isolate from a hot spring in Thailand.</title>
        <authorList>
            <person name="Gonzalez J.M."/>
            <person name="Cuecas A."/>
            <person name="Kanoksilapatham W."/>
        </authorList>
    </citation>
    <scope>NUCLEOTIDE SEQUENCE [LARGE SCALE GENOMIC DNA]</scope>
    <source>
        <strain evidence="11">FC2004</strain>
    </source>
</reference>
<organism evidence="10 11">
    <name type="scientific">Fervidobacterium thailandense</name>
    <dbReference type="NCBI Taxonomy" id="1008305"/>
    <lineage>
        <taxon>Bacteria</taxon>
        <taxon>Thermotogati</taxon>
        <taxon>Thermotogota</taxon>
        <taxon>Thermotogae</taxon>
        <taxon>Thermotogales</taxon>
        <taxon>Fervidobacteriaceae</taxon>
        <taxon>Fervidobacterium</taxon>
    </lineage>
</organism>
<dbReference type="InterPro" id="IPR027417">
    <property type="entry name" value="P-loop_NTPase"/>
</dbReference>
<dbReference type="PANTHER" id="PTHR43553:SF25">
    <property type="entry name" value="ABC-TYPE COBALT TRANSPORT SYSTEM, ATPASE COMPONENT"/>
    <property type="match status" value="1"/>
</dbReference>
<dbReference type="InterPro" id="IPR003439">
    <property type="entry name" value="ABC_transporter-like_ATP-bd"/>
</dbReference>
<name>A0A1E3G487_9BACT</name>
<evidence type="ECO:0000256" key="8">
    <source>
        <dbReference type="ARBA" id="ARBA00023136"/>
    </source>
</evidence>
<protein>
    <submittedName>
        <fullName evidence="10">Cobalt ABC transporter ATP-binding protein</fullName>
    </submittedName>
</protein>
<keyword evidence="11" id="KW-1185">Reference proteome</keyword>
<dbReference type="OrthoDB" id="9814634at2"/>
<dbReference type="InterPro" id="IPR015856">
    <property type="entry name" value="ABC_transpr_CbiO/EcfA_su"/>
</dbReference>
<keyword evidence="6 10" id="KW-0067">ATP-binding</keyword>
<evidence type="ECO:0000256" key="4">
    <source>
        <dbReference type="ARBA" id="ARBA00022475"/>
    </source>
</evidence>
<dbReference type="GO" id="GO:0005524">
    <property type="term" value="F:ATP binding"/>
    <property type="evidence" value="ECO:0007669"/>
    <property type="project" value="UniProtKB-KW"/>
</dbReference>
<sequence length="258" mass="29011">MEPVVKVENLWFSYKPGKFVLENINLSLNASSTAIVGQNGAGKTTFVKILKGLLKPTVGDVWVKGVNTKQKTVAQLAKVVGLVFQDPSDQIFKSKVIDEVMFGPLNIFKDKQYSYERAIEALKLVGLEGKVNDHPYDLTLSERKLLCIASVLAMDPEVIIFDEPTIAQDRYHVKRIGELVLELEKNGKTIIAITHDMDFVFEYFKRTLVLHRGKLLADGKTEEVLKQEDILKTAGLEMPYIFKISSLVGKDLSKLLER</sequence>
<dbReference type="GO" id="GO:0042626">
    <property type="term" value="F:ATPase-coupled transmembrane transporter activity"/>
    <property type="evidence" value="ECO:0007669"/>
    <property type="project" value="TreeGrafter"/>
</dbReference>
<dbReference type="Pfam" id="PF00005">
    <property type="entry name" value="ABC_tran"/>
    <property type="match status" value="1"/>
</dbReference>
<evidence type="ECO:0000256" key="1">
    <source>
        <dbReference type="ARBA" id="ARBA00004236"/>
    </source>
</evidence>
<dbReference type="STRING" id="1008305.A4H02_03480"/>
<evidence type="ECO:0000256" key="7">
    <source>
        <dbReference type="ARBA" id="ARBA00022967"/>
    </source>
</evidence>
<dbReference type="AlphaFoldDB" id="A0A1E3G487"/>
<evidence type="ECO:0000313" key="10">
    <source>
        <dbReference type="EMBL" id="ODN30930.1"/>
    </source>
</evidence>
<keyword evidence="5" id="KW-0547">Nucleotide-binding</keyword>
<dbReference type="GO" id="GO:0043190">
    <property type="term" value="C:ATP-binding cassette (ABC) transporter complex"/>
    <property type="evidence" value="ECO:0007669"/>
    <property type="project" value="TreeGrafter"/>
</dbReference>
<dbReference type="Proteomes" id="UP000094570">
    <property type="component" value="Unassembled WGS sequence"/>
</dbReference>
<dbReference type="PROSITE" id="PS50893">
    <property type="entry name" value="ABC_TRANSPORTER_2"/>
    <property type="match status" value="1"/>
</dbReference>
<keyword evidence="7" id="KW-1278">Translocase</keyword>
<evidence type="ECO:0000256" key="2">
    <source>
        <dbReference type="ARBA" id="ARBA00005417"/>
    </source>
</evidence>
<keyword evidence="8" id="KW-0472">Membrane</keyword>
<evidence type="ECO:0000256" key="3">
    <source>
        <dbReference type="ARBA" id="ARBA00022448"/>
    </source>
</evidence>
<feature type="domain" description="ABC transporter" evidence="9">
    <location>
        <begin position="5"/>
        <end position="237"/>
    </location>
</feature>
<dbReference type="FunFam" id="3.40.50.300:FF:000224">
    <property type="entry name" value="Energy-coupling factor transporter ATP-binding protein EcfA"/>
    <property type="match status" value="1"/>
</dbReference>
<dbReference type="GO" id="GO:0016887">
    <property type="term" value="F:ATP hydrolysis activity"/>
    <property type="evidence" value="ECO:0007669"/>
    <property type="project" value="InterPro"/>
</dbReference>
<accession>A0A1E3G487</accession>
<dbReference type="SUPFAM" id="SSF52540">
    <property type="entry name" value="P-loop containing nucleoside triphosphate hydrolases"/>
    <property type="match status" value="1"/>
</dbReference>
<dbReference type="CDD" id="cd03225">
    <property type="entry name" value="ABC_cobalt_CbiO_domain1"/>
    <property type="match status" value="1"/>
</dbReference>
<keyword evidence="3" id="KW-0813">Transport</keyword>
<dbReference type="PANTHER" id="PTHR43553">
    <property type="entry name" value="HEAVY METAL TRANSPORTER"/>
    <property type="match status" value="1"/>
</dbReference>
<comment type="caution">
    <text evidence="10">The sequence shown here is derived from an EMBL/GenBank/DDBJ whole genome shotgun (WGS) entry which is preliminary data.</text>
</comment>
<keyword evidence="4" id="KW-1003">Cell membrane</keyword>
<evidence type="ECO:0000256" key="5">
    <source>
        <dbReference type="ARBA" id="ARBA00022741"/>
    </source>
</evidence>
<evidence type="ECO:0000259" key="9">
    <source>
        <dbReference type="PROSITE" id="PS50893"/>
    </source>
</evidence>
<proteinExistence type="inferred from homology"/>
<evidence type="ECO:0000256" key="6">
    <source>
        <dbReference type="ARBA" id="ARBA00022840"/>
    </source>
</evidence>
<dbReference type="InterPro" id="IPR003593">
    <property type="entry name" value="AAA+_ATPase"/>
</dbReference>